<dbReference type="AlphaFoldDB" id="A0A2V0PL64"/>
<comment type="caution">
    <text evidence="2">The sequence shown here is derived from an EMBL/GenBank/DDBJ whole genome shotgun (WGS) entry which is preliminary data.</text>
</comment>
<name>A0A2V0PL64_9CHLO</name>
<dbReference type="Proteomes" id="UP000247498">
    <property type="component" value="Unassembled WGS sequence"/>
</dbReference>
<sequence>MGPRGLAALLAVMLLARTAFADSIAGCPSACPSLPQQQRSAAALAVSLVAFVGCKGDLDGAARAIISAASSGDADAFSAGMSIGAASLTGAGNEAGQMAEALTQTLTVANADNKAKAVASAVGSSIQAMQGPAQAAMMGEAISALNDVADGGQCGLAGMSAFEMFRALRASDKKSGAKLLALSVAKGRSCWTRRLLKLAASPLFARPPPVSPCASYMRNASAVSVSLLTASSCGLPSDKKLDAAATALVTAASRGGCSFASAVTSVSLSGVADKSGIISVYTSAIPKARAAGASDDLANAFASAMYEVTGVQGDASGLLSDLVAAISGTVRTSGCAGAKEFAEGVYGKLAEQDPEGKAELAQAFQAAPAIAACKYALA</sequence>
<accession>A0A2V0PL64</accession>
<proteinExistence type="predicted"/>
<evidence type="ECO:0000313" key="3">
    <source>
        <dbReference type="Proteomes" id="UP000247498"/>
    </source>
</evidence>
<keyword evidence="1" id="KW-0732">Signal</keyword>
<feature type="chain" id="PRO_5015951653" evidence="1">
    <location>
        <begin position="22"/>
        <end position="378"/>
    </location>
</feature>
<evidence type="ECO:0000256" key="1">
    <source>
        <dbReference type="SAM" id="SignalP"/>
    </source>
</evidence>
<protein>
    <submittedName>
        <fullName evidence="2">Uncharacterized protein</fullName>
    </submittedName>
</protein>
<dbReference type="OrthoDB" id="530451at2759"/>
<reference evidence="2 3" key="1">
    <citation type="journal article" date="2018" name="Sci. Rep.">
        <title>Raphidocelis subcapitata (=Pseudokirchneriella subcapitata) provides an insight into genome evolution and environmental adaptations in the Sphaeropleales.</title>
        <authorList>
            <person name="Suzuki S."/>
            <person name="Yamaguchi H."/>
            <person name="Nakajima N."/>
            <person name="Kawachi M."/>
        </authorList>
    </citation>
    <scope>NUCLEOTIDE SEQUENCE [LARGE SCALE GENOMIC DNA]</scope>
    <source>
        <strain evidence="2 3">NIES-35</strain>
    </source>
</reference>
<feature type="signal peptide" evidence="1">
    <location>
        <begin position="1"/>
        <end position="21"/>
    </location>
</feature>
<dbReference type="EMBL" id="BDRX01000243">
    <property type="protein sequence ID" value="GBG00539.1"/>
    <property type="molecule type" value="Genomic_DNA"/>
</dbReference>
<evidence type="ECO:0000313" key="2">
    <source>
        <dbReference type="EMBL" id="GBG00539.1"/>
    </source>
</evidence>
<dbReference type="InParanoid" id="A0A2V0PL64"/>
<organism evidence="2 3">
    <name type="scientific">Raphidocelis subcapitata</name>
    <dbReference type="NCBI Taxonomy" id="307507"/>
    <lineage>
        <taxon>Eukaryota</taxon>
        <taxon>Viridiplantae</taxon>
        <taxon>Chlorophyta</taxon>
        <taxon>core chlorophytes</taxon>
        <taxon>Chlorophyceae</taxon>
        <taxon>CS clade</taxon>
        <taxon>Sphaeropleales</taxon>
        <taxon>Selenastraceae</taxon>
        <taxon>Raphidocelis</taxon>
    </lineage>
</organism>
<keyword evidence="3" id="KW-1185">Reference proteome</keyword>
<gene>
    <name evidence="2" type="ORF">Rsub_13242</name>
</gene>